<dbReference type="PANTHER" id="PTHR12263:SF0">
    <property type="entry name" value="V-TYPE PROTON ATPASE SUBUNIT"/>
    <property type="match status" value="1"/>
</dbReference>
<comment type="similarity">
    <text evidence="2">Belongs to the V-ATPase e1/e2 subunit family.</text>
</comment>
<evidence type="ECO:0000256" key="2">
    <source>
        <dbReference type="ARBA" id="ARBA00008328"/>
    </source>
</evidence>
<accession>A0ABR2VT07</accession>
<keyword evidence="8 9" id="KW-0472">Membrane</keyword>
<dbReference type="Pfam" id="PF05493">
    <property type="entry name" value="ATP_synt_H"/>
    <property type="match status" value="1"/>
</dbReference>
<evidence type="ECO:0000256" key="3">
    <source>
        <dbReference type="ARBA" id="ARBA00022448"/>
    </source>
</evidence>
<evidence type="ECO:0000256" key="8">
    <source>
        <dbReference type="ARBA" id="ARBA00023136"/>
    </source>
</evidence>
<keyword evidence="5" id="KW-0375">Hydrogen ion transport</keyword>
<evidence type="ECO:0000256" key="9">
    <source>
        <dbReference type="SAM" id="Phobius"/>
    </source>
</evidence>
<keyword evidence="7" id="KW-0406">Ion transport</keyword>
<keyword evidence="11" id="KW-1185">Reference proteome</keyword>
<keyword evidence="6 9" id="KW-1133">Transmembrane helix</keyword>
<feature type="transmembrane region" description="Helical" evidence="9">
    <location>
        <begin position="36"/>
        <end position="54"/>
    </location>
</feature>
<reference evidence="10 11" key="1">
    <citation type="submission" date="2023-04" db="EMBL/GenBank/DDBJ databases">
        <title>Genome of Basidiobolus ranarum AG-B5.</title>
        <authorList>
            <person name="Stajich J.E."/>
            <person name="Carter-House D."/>
            <person name="Gryganskyi A."/>
        </authorList>
    </citation>
    <scope>NUCLEOTIDE SEQUENCE [LARGE SCALE GENOMIC DNA]</scope>
    <source>
        <strain evidence="10 11">AG-B5</strain>
    </source>
</reference>
<dbReference type="EMBL" id="JASJQH010007863">
    <property type="protein sequence ID" value="KAK9700926.1"/>
    <property type="molecule type" value="Genomic_DNA"/>
</dbReference>
<proteinExistence type="inferred from homology"/>
<gene>
    <name evidence="10" type="ORF">K7432_011978</name>
</gene>
<comment type="caution">
    <text evidence="10">The sequence shown here is derived from an EMBL/GenBank/DDBJ whole genome shotgun (WGS) entry which is preliminary data.</text>
</comment>
<dbReference type="PANTHER" id="PTHR12263">
    <property type="entry name" value="VACUOLAR ATP SYNTHASE SUBUNIT H"/>
    <property type="match status" value="1"/>
</dbReference>
<protein>
    <submittedName>
        <fullName evidence="10">Uncharacterized protein</fullName>
    </submittedName>
</protein>
<keyword evidence="3" id="KW-0813">Transport</keyword>
<evidence type="ECO:0000256" key="4">
    <source>
        <dbReference type="ARBA" id="ARBA00022692"/>
    </source>
</evidence>
<sequence>MSGYSILIVAAVIAVLCIAAYFLSPKGPDQTLYRTSIILALICMYLMWAITYMAQLNPLIAPRRSDLKPHTEGH</sequence>
<feature type="transmembrane region" description="Helical" evidence="9">
    <location>
        <begin position="6"/>
        <end position="24"/>
    </location>
</feature>
<name>A0ABR2VT07_9FUNG</name>
<evidence type="ECO:0000256" key="6">
    <source>
        <dbReference type="ARBA" id="ARBA00022989"/>
    </source>
</evidence>
<evidence type="ECO:0000313" key="10">
    <source>
        <dbReference type="EMBL" id="KAK9700926.1"/>
    </source>
</evidence>
<dbReference type="Proteomes" id="UP001479436">
    <property type="component" value="Unassembled WGS sequence"/>
</dbReference>
<evidence type="ECO:0000256" key="7">
    <source>
        <dbReference type="ARBA" id="ARBA00023065"/>
    </source>
</evidence>
<comment type="subcellular location">
    <subcellularLocation>
        <location evidence="1">Endomembrane system</location>
        <topology evidence="1">Multi-pass membrane protein</topology>
    </subcellularLocation>
</comment>
<evidence type="ECO:0000313" key="11">
    <source>
        <dbReference type="Proteomes" id="UP001479436"/>
    </source>
</evidence>
<dbReference type="InterPro" id="IPR008389">
    <property type="entry name" value="ATPase_V0-cplx_e1/e2_su"/>
</dbReference>
<organism evidence="10 11">
    <name type="scientific">Basidiobolus ranarum</name>
    <dbReference type="NCBI Taxonomy" id="34480"/>
    <lineage>
        <taxon>Eukaryota</taxon>
        <taxon>Fungi</taxon>
        <taxon>Fungi incertae sedis</taxon>
        <taxon>Zoopagomycota</taxon>
        <taxon>Entomophthoromycotina</taxon>
        <taxon>Basidiobolomycetes</taxon>
        <taxon>Basidiobolales</taxon>
        <taxon>Basidiobolaceae</taxon>
        <taxon>Basidiobolus</taxon>
    </lineage>
</organism>
<evidence type="ECO:0000256" key="5">
    <source>
        <dbReference type="ARBA" id="ARBA00022781"/>
    </source>
</evidence>
<evidence type="ECO:0000256" key="1">
    <source>
        <dbReference type="ARBA" id="ARBA00004127"/>
    </source>
</evidence>
<keyword evidence="4 9" id="KW-0812">Transmembrane</keyword>